<gene>
    <name evidence="5" type="primary">LOC100824965</name>
    <name evidence="4" type="ORF">BRADI_5g21230v3</name>
</gene>
<protein>
    <submittedName>
        <fullName evidence="4 5">Uncharacterized protein</fullName>
    </submittedName>
</protein>
<keyword evidence="6" id="KW-1185">Reference proteome</keyword>
<evidence type="ECO:0000259" key="2">
    <source>
        <dbReference type="Pfam" id="PF23547"/>
    </source>
</evidence>
<dbReference type="OMA" id="NMRSMSK"/>
<feature type="region of interest" description="Disordered" evidence="1">
    <location>
        <begin position="1043"/>
        <end position="1072"/>
    </location>
</feature>
<dbReference type="PANTHER" id="PTHR33411">
    <property type="entry name" value="OS08G0392500 PROTEIN"/>
    <property type="match status" value="1"/>
</dbReference>
<evidence type="ECO:0000259" key="3">
    <source>
        <dbReference type="Pfam" id="PF23548"/>
    </source>
</evidence>
<dbReference type="eggNOG" id="KOG1513">
    <property type="taxonomic scope" value="Eukaryota"/>
</dbReference>
<dbReference type="InterPro" id="IPR004252">
    <property type="entry name" value="Probable_transposase_24"/>
</dbReference>
<evidence type="ECO:0000313" key="5">
    <source>
        <dbReference type="EnsemblPlants" id="KQJ84495"/>
    </source>
</evidence>
<reference evidence="4" key="2">
    <citation type="submission" date="2017-06" db="EMBL/GenBank/DDBJ databases">
        <title>WGS assembly of Brachypodium distachyon.</title>
        <authorList>
            <consortium name="The International Brachypodium Initiative"/>
            <person name="Lucas S."/>
            <person name="Harmon-Smith M."/>
            <person name="Lail K."/>
            <person name="Tice H."/>
            <person name="Grimwood J."/>
            <person name="Bruce D."/>
            <person name="Barry K."/>
            <person name="Shu S."/>
            <person name="Lindquist E."/>
            <person name="Wang M."/>
            <person name="Pitluck S."/>
            <person name="Vogel J.P."/>
            <person name="Garvin D.F."/>
            <person name="Mockler T.C."/>
            <person name="Schmutz J."/>
            <person name="Rokhsar D."/>
            <person name="Bevan M.W."/>
        </authorList>
    </citation>
    <scope>NUCLEOTIDE SEQUENCE</scope>
    <source>
        <strain evidence="4">Bd21</strain>
    </source>
</reference>
<dbReference type="OrthoDB" id="678544at2759"/>
<reference evidence="4 5" key="1">
    <citation type="journal article" date="2010" name="Nature">
        <title>Genome sequencing and analysis of the model grass Brachypodium distachyon.</title>
        <authorList>
            <consortium name="International Brachypodium Initiative"/>
        </authorList>
    </citation>
    <scope>NUCLEOTIDE SEQUENCE [LARGE SCALE GENOMIC DNA]</scope>
    <source>
        <strain evidence="4 5">Bd21</strain>
    </source>
</reference>
<dbReference type="Pfam" id="PF23548">
    <property type="entry name" value="Zn_ribbon_FGT1_2"/>
    <property type="match status" value="1"/>
</dbReference>
<accession>I1J1L9</accession>
<sequence length="1072" mass="118290">MAPPPGFLEVRCAGCGETLEVEHGLTEFGCPDCGMAQALPPELMPPRPRRALPLPGRGAPYAAATAPARVACGGCGSVLSVPHGPGQFACPLCGTELAPSPLAAVPVVVTPAAVPICSTWPAKPSEVLDGISSQSARSGTVQKPIHSEQVLDGPSSQSARAGTVQKPIHSEQVLDGPSSQSVRAGTVQKSVHSEQTYAQRPKHYFGEESFNSFRADTRTQIAAVRRLQNEPPNPSIHREESHIEPLRPGKKKYRFVVGPKYGQAGNLQEHRPIQVVHASEAQGKPSKSSVHTNQIEGGFLDDAITVHDKQKTKHVVVPSAIEHEQSGQAENIQEDYHNIQVPEAQGKSSVHANQVEGGFLNDAITVHDKQKTKHVAVPSAIEHEQISSLHQVVDEHQGGEIPSDVVHLEQDKVDFSCEASEKNKKSAQTTKGNQKRRNKSLMNDPKEWCHLRRSKRLSKGSPDRIDTEPIQKRVASPNQNKSEAKQIESTVADPDPSSPTRYRCPLAGSSELDNIDATTPPTLNHGTLQTKQSPRCYSQMYSPETGWALPNPSSNSWNEHESPQKSFNGIDLLDRSDEGVCSNPSEDQNQYMDGQVAGAACSGQNHSEQVRFKSHSKNFAENGRQINLAASCSRLAALLPVPGASTLPTIALLSSVEELPCSSPTTPHRQPQPAIYSQDAQCGDMLSGSLTESSKKRRGRRPAVLMEPRKEADRPVLTPNGTHNWSVQPPCPKVSNTLSLLIKQNYPGTYVSVDTDGKPCELVVHYWHQYSSAVKATVLDEFLKRYKWPPAQEEECQKIFDRRAVRQLVNLFCYEKQRVREELAAKNSKRTSKVGGASGEMALATGDEFVVLIEPDDPQNWKPFVPDWMQPTWWEMLCDHWAKDEFMKVSYQKRKNRNAGNHPCNTAGSRSIAIHQDLMDTKYQHTEKARDTLRDLHPVQEQVGSSKRGMYYDTPVVSKKAQIDSSSKSSPDCFSKQVQHPKFTQEQVQQMIHQALEGLNKTWEKKFLSLEQNIRRTSSSSHMVPVSAKGSVVAVTRDKECQLARQDTLDSVEAEEDPAARDEDEDQDDHWS</sequence>
<evidence type="ECO:0000313" key="6">
    <source>
        <dbReference type="Proteomes" id="UP000008810"/>
    </source>
</evidence>
<dbReference type="Gramene" id="KQJ84495">
    <property type="protein sequence ID" value="KQJ84495"/>
    <property type="gene ID" value="BRADI_5g21230v3"/>
</dbReference>
<dbReference type="AlphaFoldDB" id="I1J1L9"/>
<evidence type="ECO:0000313" key="4">
    <source>
        <dbReference type="EMBL" id="KQJ84495.1"/>
    </source>
</evidence>
<organism evidence="5">
    <name type="scientific">Brachypodium distachyon</name>
    <name type="common">Purple false brome</name>
    <name type="synonym">Trachynia distachya</name>
    <dbReference type="NCBI Taxonomy" id="15368"/>
    <lineage>
        <taxon>Eukaryota</taxon>
        <taxon>Viridiplantae</taxon>
        <taxon>Streptophyta</taxon>
        <taxon>Embryophyta</taxon>
        <taxon>Tracheophyta</taxon>
        <taxon>Spermatophyta</taxon>
        <taxon>Magnoliopsida</taxon>
        <taxon>Liliopsida</taxon>
        <taxon>Poales</taxon>
        <taxon>Poaceae</taxon>
        <taxon>BOP clade</taxon>
        <taxon>Pooideae</taxon>
        <taxon>Stipodae</taxon>
        <taxon>Brachypodieae</taxon>
        <taxon>Brachypodium</taxon>
    </lineage>
</organism>
<dbReference type="EMBL" id="CM000884">
    <property type="protein sequence ID" value="KQJ84495.1"/>
    <property type="molecule type" value="Genomic_DNA"/>
</dbReference>
<dbReference type="RefSeq" id="XP_003581639.1">
    <property type="nucleotide sequence ID" value="XM_003581591.4"/>
</dbReference>
<dbReference type="EnsemblPlants" id="KQJ84495">
    <property type="protein sequence ID" value="KQJ84495"/>
    <property type="gene ID" value="BRADI_5g21230v3"/>
</dbReference>
<feature type="compositionally biased region" description="Basic and acidic residues" evidence="1">
    <location>
        <begin position="461"/>
        <end position="471"/>
    </location>
</feature>
<feature type="compositionally biased region" description="Acidic residues" evidence="1">
    <location>
        <begin position="1050"/>
        <end position="1072"/>
    </location>
</feature>
<feature type="region of interest" description="Disordered" evidence="1">
    <location>
        <begin position="133"/>
        <end position="203"/>
    </location>
</feature>
<name>I1J1L9_BRADI</name>
<dbReference type="Pfam" id="PF23547">
    <property type="entry name" value="Zn_ribbon_FGT1_1"/>
    <property type="match status" value="1"/>
</dbReference>
<reference evidence="5" key="3">
    <citation type="submission" date="2018-08" db="UniProtKB">
        <authorList>
            <consortium name="EnsemblPlants"/>
        </authorList>
    </citation>
    <scope>IDENTIFICATION</scope>
    <source>
        <strain evidence="5">cv. Bd21</strain>
    </source>
</reference>
<dbReference type="GeneID" id="100824965"/>
<dbReference type="PANTHER" id="PTHR33411:SF5">
    <property type="entry name" value="OS04G0610200 PROTEIN"/>
    <property type="match status" value="1"/>
</dbReference>
<dbReference type="FunCoup" id="I1J1L9">
    <property type="interactions" value="493"/>
</dbReference>
<proteinExistence type="predicted"/>
<feature type="region of interest" description="Disordered" evidence="1">
    <location>
        <begin position="417"/>
        <end position="531"/>
    </location>
</feature>
<feature type="compositionally biased region" description="Polar residues" evidence="1">
    <location>
        <begin position="516"/>
        <end position="531"/>
    </location>
</feature>
<dbReference type="ExpressionAtlas" id="I1J1L9">
    <property type="expression patterns" value="baseline"/>
</dbReference>
<evidence type="ECO:0000256" key="1">
    <source>
        <dbReference type="SAM" id="MobiDB-lite"/>
    </source>
</evidence>
<dbReference type="Pfam" id="PF03004">
    <property type="entry name" value="Transposase_24"/>
    <property type="match status" value="1"/>
</dbReference>
<dbReference type="InterPro" id="IPR057024">
    <property type="entry name" value="Znr_FGT1_1"/>
</dbReference>
<feature type="domain" description="FORGETTER1 second zinc ribbon" evidence="3">
    <location>
        <begin position="68"/>
        <end position="98"/>
    </location>
</feature>
<dbReference type="KEGG" id="bdi:100824965"/>
<dbReference type="InterPro" id="IPR057025">
    <property type="entry name" value="Znr_FGT1_2"/>
</dbReference>
<feature type="domain" description="FORGETTER1 first zinc ribbon" evidence="2">
    <location>
        <begin position="8"/>
        <end position="42"/>
    </location>
</feature>
<feature type="compositionally biased region" description="Polar residues" evidence="1">
    <location>
        <begin position="177"/>
        <end position="198"/>
    </location>
</feature>
<dbReference type="Proteomes" id="UP000008810">
    <property type="component" value="Chromosome 5"/>
</dbReference>